<dbReference type="EMBL" id="BLLK01000038">
    <property type="protein sequence ID" value="GFH49487.1"/>
    <property type="molecule type" value="Genomic_DNA"/>
</dbReference>
<proteinExistence type="predicted"/>
<organism evidence="2 3">
    <name type="scientific">Chaetoceros tenuissimus</name>
    <dbReference type="NCBI Taxonomy" id="426638"/>
    <lineage>
        <taxon>Eukaryota</taxon>
        <taxon>Sar</taxon>
        <taxon>Stramenopiles</taxon>
        <taxon>Ochrophyta</taxon>
        <taxon>Bacillariophyta</taxon>
        <taxon>Coscinodiscophyceae</taxon>
        <taxon>Chaetocerotophycidae</taxon>
        <taxon>Chaetocerotales</taxon>
        <taxon>Chaetocerotaceae</taxon>
        <taxon>Chaetoceros</taxon>
    </lineage>
</organism>
<protein>
    <submittedName>
        <fullName evidence="2">Uncharacterized protein</fullName>
    </submittedName>
</protein>
<feature type="signal peptide" evidence="1">
    <location>
        <begin position="1"/>
        <end position="16"/>
    </location>
</feature>
<sequence>MKSIFLLLAVLVGANSFSCVGVPSRQSFARPTFQLFAEASGEDVEEKLVDRVVNDLHESGYKFRIVVIGNGAILETTSVLGPTKKSSISPKTGGRLVTLASEDQSFEFHIKVDDVDNVVFAETAKPIGDGKEKILRICRLMNKEGGSIASLILAEGSDDAATWFSELKKKHEES</sequence>
<reference evidence="2 3" key="1">
    <citation type="journal article" date="2021" name="Sci. Rep.">
        <title>The genome of the diatom Chaetoceros tenuissimus carries an ancient integrated fragment of an extant virus.</title>
        <authorList>
            <person name="Hongo Y."/>
            <person name="Kimura K."/>
            <person name="Takaki Y."/>
            <person name="Yoshida Y."/>
            <person name="Baba S."/>
            <person name="Kobayashi G."/>
            <person name="Nagasaki K."/>
            <person name="Hano T."/>
            <person name="Tomaru Y."/>
        </authorList>
    </citation>
    <scope>NUCLEOTIDE SEQUENCE [LARGE SCALE GENOMIC DNA]</scope>
    <source>
        <strain evidence="2 3">NIES-3715</strain>
    </source>
</reference>
<gene>
    <name evidence="2" type="ORF">CTEN210_05963</name>
</gene>
<evidence type="ECO:0000313" key="2">
    <source>
        <dbReference type="EMBL" id="GFH49487.1"/>
    </source>
</evidence>
<dbReference type="AlphaFoldDB" id="A0AAD3H3Q2"/>
<accession>A0AAD3H3Q2</accession>
<dbReference type="InterPro" id="IPR053733">
    <property type="entry name" value="Heme_Transport_Util_sf"/>
</dbReference>
<evidence type="ECO:0000313" key="3">
    <source>
        <dbReference type="Proteomes" id="UP001054902"/>
    </source>
</evidence>
<feature type="chain" id="PRO_5042198731" evidence="1">
    <location>
        <begin position="17"/>
        <end position="174"/>
    </location>
</feature>
<evidence type="ECO:0000256" key="1">
    <source>
        <dbReference type="SAM" id="SignalP"/>
    </source>
</evidence>
<dbReference type="Proteomes" id="UP001054902">
    <property type="component" value="Unassembled WGS sequence"/>
</dbReference>
<keyword evidence="3" id="KW-1185">Reference proteome</keyword>
<keyword evidence="1" id="KW-0732">Signal</keyword>
<name>A0AAD3H3Q2_9STRA</name>
<comment type="caution">
    <text evidence="2">The sequence shown here is derived from an EMBL/GenBank/DDBJ whole genome shotgun (WGS) entry which is preliminary data.</text>
</comment>
<dbReference type="Gene3D" id="3.40.1570.10">
    <property type="entry name" value="HemS/ChuS/ChuX like domains"/>
    <property type="match status" value="1"/>
</dbReference>